<dbReference type="Proteomes" id="UP001476950">
    <property type="component" value="Unassembled WGS sequence"/>
</dbReference>
<comment type="caution">
    <text evidence="7">The sequence shown here is derived from an EMBL/GenBank/DDBJ whole genome shotgun (WGS) entry which is preliminary data.</text>
</comment>
<dbReference type="Pfam" id="PF00903">
    <property type="entry name" value="Glyoxalase"/>
    <property type="match status" value="1"/>
</dbReference>
<protein>
    <submittedName>
        <fullName evidence="7">4-hydroxyphenylpyruvate dioxygenase</fullName>
        <ecNumber evidence="7">1.13.11.27</ecNumber>
    </submittedName>
</protein>
<dbReference type="InterPro" id="IPR004360">
    <property type="entry name" value="Glyas_Fos-R_dOase_dom"/>
</dbReference>
<dbReference type="NCBIfam" id="TIGR01263">
    <property type="entry name" value="4HPPD"/>
    <property type="match status" value="1"/>
</dbReference>
<keyword evidence="5" id="KW-0408">Iron</keyword>
<comment type="similarity">
    <text evidence="2">Belongs to the 4HPPD family.</text>
</comment>
<dbReference type="CDD" id="cd07250">
    <property type="entry name" value="HPPD_C_like"/>
    <property type="match status" value="1"/>
</dbReference>
<dbReference type="InterPro" id="IPR041735">
    <property type="entry name" value="4OHPhenylPyrv_dOase_C"/>
</dbReference>
<dbReference type="Pfam" id="PF14696">
    <property type="entry name" value="Glyoxalase_5"/>
    <property type="match status" value="1"/>
</dbReference>
<dbReference type="RefSeq" id="WP_190453616.1">
    <property type="nucleotide sequence ID" value="NZ_JAMPLM010000001.1"/>
</dbReference>
<gene>
    <name evidence="7" type="primary">hppD</name>
    <name evidence="7" type="ORF">NDI38_01125</name>
</gene>
<evidence type="ECO:0000259" key="6">
    <source>
        <dbReference type="PROSITE" id="PS51819"/>
    </source>
</evidence>
<dbReference type="SUPFAM" id="SSF54593">
    <property type="entry name" value="Glyoxalase/Bleomycin resistance protein/Dihydroxybiphenyl dioxygenase"/>
    <property type="match status" value="1"/>
</dbReference>
<organism evidence="7 8">
    <name type="scientific">Stenomitos frigidus AS-A4</name>
    <dbReference type="NCBI Taxonomy" id="2933935"/>
    <lineage>
        <taxon>Bacteria</taxon>
        <taxon>Bacillati</taxon>
        <taxon>Cyanobacteriota</taxon>
        <taxon>Cyanophyceae</taxon>
        <taxon>Leptolyngbyales</taxon>
        <taxon>Leptolyngbyaceae</taxon>
        <taxon>Stenomitos</taxon>
    </lineage>
</organism>
<dbReference type="PANTHER" id="PTHR11959">
    <property type="entry name" value="4-HYDROXYPHENYLPYRUVATE DIOXYGENASE"/>
    <property type="match status" value="1"/>
</dbReference>
<evidence type="ECO:0000256" key="5">
    <source>
        <dbReference type="ARBA" id="ARBA00023004"/>
    </source>
</evidence>
<sequence>MSDIYSIKGVDHLEFYVGNAKQAAIVYAQCFGFTTTAYRGLETGDRKVTSYVLEQGEIRFVLSSALSPEYPIAQSVLKHGDTIAIIALQVSDVATAYQQAIACGAIGAIPPTDHEDEHGVLRYAAIRSFGDVLVKFVDRSNYGDNFAPGFAARANTPSNAAGLKRIDHIVGNVEYGAMDQWVNFFVKTMGFDVRMHFDDQAISTEYSALMSKVLENGSKTIININEPAPGRRKSQIQEYLDFHYGPGIQHLGLATDDIVQTVIYLKQAGVEFLPIPKTYYDGLEAWVKELEIPVEQLAALGILVDRDEDGYLLQLFTKPMGDRPTLFFEVIERHGSRGFGAGNFKSLFVALEREQALRGNL</sequence>
<reference evidence="7 8" key="1">
    <citation type="submission" date="2022-04" db="EMBL/GenBank/DDBJ databases">
        <title>Positive selection, recombination, and allopatry shape intraspecific diversity of widespread and dominant cyanobacteria.</title>
        <authorList>
            <person name="Wei J."/>
            <person name="Shu W."/>
            <person name="Hu C."/>
        </authorList>
    </citation>
    <scope>NUCLEOTIDE SEQUENCE [LARGE SCALE GENOMIC DNA]</scope>
    <source>
        <strain evidence="7 8">AS-A4</strain>
    </source>
</reference>
<dbReference type="InterPro" id="IPR037523">
    <property type="entry name" value="VOC_core"/>
</dbReference>
<dbReference type="InterPro" id="IPR029068">
    <property type="entry name" value="Glyas_Bleomycin-R_OHBP_Dase"/>
</dbReference>
<dbReference type="PIRSF" id="PIRSF009283">
    <property type="entry name" value="HPP_dOase"/>
    <property type="match status" value="1"/>
</dbReference>
<evidence type="ECO:0000256" key="1">
    <source>
        <dbReference type="ARBA" id="ARBA00001962"/>
    </source>
</evidence>
<accession>A0ABV0KCR6</accession>
<evidence type="ECO:0000313" key="7">
    <source>
        <dbReference type="EMBL" id="MEP1057019.1"/>
    </source>
</evidence>
<keyword evidence="7" id="KW-0223">Dioxygenase</keyword>
<dbReference type="GO" id="GO:0003868">
    <property type="term" value="F:4-hydroxyphenylpyruvate dioxygenase activity"/>
    <property type="evidence" value="ECO:0007669"/>
    <property type="project" value="UniProtKB-EC"/>
</dbReference>
<proteinExistence type="inferred from homology"/>
<comment type="cofactor">
    <cofactor evidence="1">
        <name>Fe cation</name>
        <dbReference type="ChEBI" id="CHEBI:24875"/>
    </cofactor>
</comment>
<keyword evidence="7" id="KW-0560">Oxidoreductase</keyword>
<dbReference type="InterPro" id="IPR041736">
    <property type="entry name" value="4OHPhenylPyrv_dOase_N"/>
</dbReference>
<evidence type="ECO:0000313" key="8">
    <source>
        <dbReference type="Proteomes" id="UP001476950"/>
    </source>
</evidence>
<keyword evidence="3" id="KW-0479">Metal-binding</keyword>
<dbReference type="PANTHER" id="PTHR11959:SF1">
    <property type="entry name" value="4-HYDROXYPHENYLPYRUVATE DIOXYGENASE"/>
    <property type="match status" value="1"/>
</dbReference>
<dbReference type="CDD" id="cd08342">
    <property type="entry name" value="HPPD_N_like"/>
    <property type="match status" value="1"/>
</dbReference>
<keyword evidence="4" id="KW-0677">Repeat</keyword>
<feature type="domain" description="VOC" evidence="6">
    <location>
        <begin position="165"/>
        <end position="318"/>
    </location>
</feature>
<keyword evidence="8" id="KW-1185">Reference proteome</keyword>
<evidence type="ECO:0000256" key="2">
    <source>
        <dbReference type="ARBA" id="ARBA00005877"/>
    </source>
</evidence>
<dbReference type="PROSITE" id="PS51819">
    <property type="entry name" value="VOC"/>
    <property type="match status" value="2"/>
</dbReference>
<feature type="domain" description="VOC" evidence="6">
    <location>
        <begin position="9"/>
        <end position="139"/>
    </location>
</feature>
<evidence type="ECO:0000256" key="4">
    <source>
        <dbReference type="ARBA" id="ARBA00022737"/>
    </source>
</evidence>
<dbReference type="Gene3D" id="3.10.180.10">
    <property type="entry name" value="2,3-Dihydroxybiphenyl 1,2-Dioxygenase, domain 1"/>
    <property type="match status" value="2"/>
</dbReference>
<name>A0ABV0KCR6_9CYAN</name>
<dbReference type="EMBL" id="JAMPLM010000001">
    <property type="protein sequence ID" value="MEP1057019.1"/>
    <property type="molecule type" value="Genomic_DNA"/>
</dbReference>
<dbReference type="InterPro" id="IPR005956">
    <property type="entry name" value="4OHPhenylPyrv_dOase"/>
</dbReference>
<evidence type="ECO:0000256" key="3">
    <source>
        <dbReference type="ARBA" id="ARBA00022723"/>
    </source>
</evidence>
<dbReference type="EC" id="1.13.11.27" evidence="7"/>